<accession>A0A521BU06</accession>
<protein>
    <recommendedName>
        <fullName evidence="3">Dihydroorotate dehydrogenase</fullName>
    </recommendedName>
</protein>
<name>A0A521BU06_9RHOB</name>
<keyword evidence="2" id="KW-1185">Reference proteome</keyword>
<organism evidence="1 2">
    <name type="scientific">Ruegeria faecimaris</name>
    <dbReference type="NCBI Taxonomy" id="686389"/>
    <lineage>
        <taxon>Bacteria</taxon>
        <taxon>Pseudomonadati</taxon>
        <taxon>Pseudomonadota</taxon>
        <taxon>Alphaproteobacteria</taxon>
        <taxon>Rhodobacterales</taxon>
        <taxon>Roseobacteraceae</taxon>
        <taxon>Ruegeria</taxon>
    </lineage>
</organism>
<dbReference type="RefSeq" id="WP_142634854.1">
    <property type="nucleotide sequence ID" value="NZ_FXTE01000001.1"/>
</dbReference>
<sequence length="115" mass="12480">MPMDENSDLNHLFLRARQENEPLPDALALRILADAETVRLQGLQKSPQGFWAQALDSFFGWQGMGGLAAAGIAGIWIGLTAPAFLPDPATLLYSQSSGFEVADMDLNTIFLEEGE</sequence>
<dbReference type="EMBL" id="FXTE01000001">
    <property type="protein sequence ID" value="SMO50181.1"/>
    <property type="molecule type" value="Genomic_DNA"/>
</dbReference>
<evidence type="ECO:0008006" key="3">
    <source>
        <dbReference type="Google" id="ProtNLM"/>
    </source>
</evidence>
<reference evidence="1 2" key="1">
    <citation type="submission" date="2017-05" db="EMBL/GenBank/DDBJ databases">
        <authorList>
            <person name="Varghese N."/>
            <person name="Submissions S."/>
        </authorList>
    </citation>
    <scope>NUCLEOTIDE SEQUENCE [LARGE SCALE GENOMIC DNA]</scope>
    <source>
        <strain evidence="1 2">DSM 28009</strain>
    </source>
</reference>
<proteinExistence type="predicted"/>
<dbReference type="OrthoDB" id="7863719at2"/>
<evidence type="ECO:0000313" key="2">
    <source>
        <dbReference type="Proteomes" id="UP000319555"/>
    </source>
</evidence>
<gene>
    <name evidence="1" type="ORF">SAMN06265380_1011139</name>
</gene>
<dbReference type="Proteomes" id="UP000319555">
    <property type="component" value="Unassembled WGS sequence"/>
</dbReference>
<dbReference type="AlphaFoldDB" id="A0A521BU06"/>
<evidence type="ECO:0000313" key="1">
    <source>
        <dbReference type="EMBL" id="SMO50181.1"/>
    </source>
</evidence>